<organism evidence="4 5">
    <name type="scientific">Parastrongyloides trichosuri</name>
    <name type="common">Possum-specific nematode worm</name>
    <dbReference type="NCBI Taxonomy" id="131310"/>
    <lineage>
        <taxon>Eukaryota</taxon>
        <taxon>Metazoa</taxon>
        <taxon>Ecdysozoa</taxon>
        <taxon>Nematoda</taxon>
        <taxon>Chromadorea</taxon>
        <taxon>Rhabditida</taxon>
        <taxon>Tylenchina</taxon>
        <taxon>Panagrolaimomorpha</taxon>
        <taxon>Strongyloidoidea</taxon>
        <taxon>Strongyloididae</taxon>
        <taxon>Parastrongyloides</taxon>
    </lineage>
</organism>
<name>A0A0N4Z1N9_PARTI</name>
<evidence type="ECO:0000256" key="1">
    <source>
        <dbReference type="PROSITE-ProRule" id="PRU01005"/>
    </source>
</evidence>
<feature type="signal peptide" evidence="2">
    <location>
        <begin position="1"/>
        <end position="22"/>
    </location>
</feature>
<dbReference type="STRING" id="131310.A0A0N4Z1N9"/>
<feature type="domain" description="ShKT" evidence="3">
    <location>
        <begin position="180"/>
        <end position="214"/>
    </location>
</feature>
<dbReference type="InterPro" id="IPR003582">
    <property type="entry name" value="ShKT_dom"/>
</dbReference>
<protein>
    <submittedName>
        <fullName evidence="5">ShKT domain-containing protein</fullName>
    </submittedName>
</protein>
<dbReference type="Proteomes" id="UP000038045">
    <property type="component" value="Unplaced"/>
</dbReference>
<dbReference type="Gene3D" id="1.10.10.1940">
    <property type="match status" value="2"/>
</dbReference>
<reference evidence="5" key="1">
    <citation type="submission" date="2017-02" db="UniProtKB">
        <authorList>
            <consortium name="WormBaseParasite"/>
        </authorList>
    </citation>
    <scope>IDENTIFICATION</scope>
</reference>
<keyword evidence="1" id="KW-1015">Disulfide bond</keyword>
<feature type="disulfide bond" evidence="1">
    <location>
        <begin position="180"/>
        <end position="214"/>
    </location>
</feature>
<evidence type="ECO:0000259" key="3">
    <source>
        <dbReference type="PROSITE" id="PS51670"/>
    </source>
</evidence>
<dbReference type="PANTHER" id="PTHR46219">
    <property type="entry name" value="PROTEIN CBG11138"/>
    <property type="match status" value="1"/>
</dbReference>
<dbReference type="WBParaSite" id="PTRK_0000078500.1">
    <property type="protein sequence ID" value="PTRK_0000078500.1"/>
    <property type="gene ID" value="PTRK_0000078500"/>
</dbReference>
<dbReference type="PANTHER" id="PTHR46219:SF5">
    <property type="entry name" value="SHKT DOMAIN-CONTAINING PROTEIN"/>
    <property type="match status" value="1"/>
</dbReference>
<dbReference type="SMART" id="SM00254">
    <property type="entry name" value="ShKT"/>
    <property type="match status" value="2"/>
</dbReference>
<dbReference type="PROSITE" id="PS51670">
    <property type="entry name" value="SHKT"/>
    <property type="match status" value="1"/>
</dbReference>
<keyword evidence="4" id="KW-1185">Reference proteome</keyword>
<feature type="chain" id="PRO_5005890960" evidence="2">
    <location>
        <begin position="23"/>
        <end position="214"/>
    </location>
</feature>
<comment type="caution">
    <text evidence="1">Lacks conserved residue(s) required for the propagation of feature annotation.</text>
</comment>
<dbReference type="Pfam" id="PF01549">
    <property type="entry name" value="ShK"/>
    <property type="match status" value="2"/>
</dbReference>
<proteinExistence type="predicted"/>
<evidence type="ECO:0000313" key="4">
    <source>
        <dbReference type="Proteomes" id="UP000038045"/>
    </source>
</evidence>
<evidence type="ECO:0000313" key="5">
    <source>
        <dbReference type="WBParaSite" id="PTRK_0000078500.1"/>
    </source>
</evidence>
<evidence type="ECO:0000256" key="2">
    <source>
        <dbReference type="SAM" id="SignalP"/>
    </source>
</evidence>
<keyword evidence="2" id="KW-0732">Signal</keyword>
<sequence>MFSSKICGIISIYLIVSPKYEAADTQVCNAAADCVGGLECVTVGAENICVAPCTVANEETECGGAGTCVQVQNIANQNVYSCATNRGCLTDNECSTADPSRPICNLYNLQCIEDVNAQVTATTAPATTTGLADLIVGGLFDCAHHIQYCFNIEWIALMREKCPVTCGFASITGLTGVTVCRDLLPDCSRRPSICQNTAYRDFVRTNCRYTCGLC</sequence>
<accession>A0A0N4Z1N9</accession>
<dbReference type="AlphaFoldDB" id="A0A0N4Z1N9"/>